<evidence type="ECO:0000313" key="3">
    <source>
        <dbReference type="EMBL" id="GEU67811.1"/>
    </source>
</evidence>
<sequence length="518" mass="58195">MVGFDEMIQLKLMKVNAAKHKVTTVGDEKPIESEGFEEIIDFLNASYVKYALTVNPKVYTSCIEQFLATAKVKNVNGEAQIQALIDKKKVIITEASIRRDLRFEDKGGVNCLSNEVIFEQLTLMRRNKRQERKKRKETEVISPSSDIPNEEGVPTTSNDPLPSGEDRMQLNELMILCTNLQKQVIDLEEAKTAQAKEIASLKKRVKKLEQKRKSRTLGLKRLRKVGSSRRLESSTEITLVDETQGRMNEEDMFGVNDLDGNEVVVDVSASKNAKQSVNVVEKEVTTAGEVVTTAGVEVTTAATTLQISKDELTPAQTLIEIKAAKPKDITTDVITVTVAGTRPKEKGIVMQETSETPSSKPIISSQEPSQAKDKGKGKIIEEFVPMDTDLVKGSEKVVERNENAKEGSSKRAGIPDDDDVTIKATPLSSKSPTIVDYKIYKEGRKSYFKIIKADGNSQNYLTFRKMFKNFNREDLKVLWSIVKARFKKTKPVDDMDNLLFQTLKTMFEHQVEDNIWKY</sequence>
<dbReference type="EMBL" id="BKCJ010005635">
    <property type="protein sequence ID" value="GEU67811.1"/>
    <property type="molecule type" value="Genomic_DNA"/>
</dbReference>
<proteinExistence type="predicted"/>
<accession>A0A6L2M1A2</accession>
<feature type="region of interest" description="Disordered" evidence="2">
    <location>
        <begin position="397"/>
        <end position="418"/>
    </location>
</feature>
<comment type="caution">
    <text evidence="3">The sequence shown here is derived from an EMBL/GenBank/DDBJ whole genome shotgun (WGS) entry which is preliminary data.</text>
</comment>
<gene>
    <name evidence="3" type="ORF">Tci_039789</name>
</gene>
<feature type="region of interest" description="Disordered" evidence="2">
    <location>
        <begin position="351"/>
        <end position="375"/>
    </location>
</feature>
<keyword evidence="1" id="KW-0175">Coiled coil</keyword>
<protein>
    <submittedName>
        <fullName evidence="3">Uncharacterized protein</fullName>
    </submittedName>
</protein>
<reference evidence="3" key="1">
    <citation type="journal article" date="2019" name="Sci. Rep.">
        <title>Draft genome of Tanacetum cinerariifolium, the natural source of mosquito coil.</title>
        <authorList>
            <person name="Yamashiro T."/>
            <person name="Shiraishi A."/>
            <person name="Satake H."/>
            <person name="Nakayama K."/>
        </authorList>
    </citation>
    <scope>NUCLEOTIDE SEQUENCE</scope>
</reference>
<feature type="coiled-coil region" evidence="1">
    <location>
        <begin position="170"/>
        <end position="211"/>
    </location>
</feature>
<evidence type="ECO:0000256" key="2">
    <source>
        <dbReference type="SAM" id="MobiDB-lite"/>
    </source>
</evidence>
<feature type="region of interest" description="Disordered" evidence="2">
    <location>
        <begin position="128"/>
        <end position="165"/>
    </location>
</feature>
<name>A0A6L2M1A2_TANCI</name>
<feature type="compositionally biased region" description="Basic and acidic residues" evidence="2">
    <location>
        <begin position="397"/>
        <end position="409"/>
    </location>
</feature>
<organism evidence="3">
    <name type="scientific">Tanacetum cinerariifolium</name>
    <name type="common">Dalmatian daisy</name>
    <name type="synonym">Chrysanthemum cinerariifolium</name>
    <dbReference type="NCBI Taxonomy" id="118510"/>
    <lineage>
        <taxon>Eukaryota</taxon>
        <taxon>Viridiplantae</taxon>
        <taxon>Streptophyta</taxon>
        <taxon>Embryophyta</taxon>
        <taxon>Tracheophyta</taxon>
        <taxon>Spermatophyta</taxon>
        <taxon>Magnoliopsida</taxon>
        <taxon>eudicotyledons</taxon>
        <taxon>Gunneridae</taxon>
        <taxon>Pentapetalae</taxon>
        <taxon>asterids</taxon>
        <taxon>campanulids</taxon>
        <taxon>Asterales</taxon>
        <taxon>Asteraceae</taxon>
        <taxon>Asteroideae</taxon>
        <taxon>Anthemideae</taxon>
        <taxon>Anthemidinae</taxon>
        <taxon>Tanacetum</taxon>
    </lineage>
</organism>
<dbReference type="AlphaFoldDB" id="A0A6L2M1A2"/>
<feature type="compositionally biased region" description="Polar residues" evidence="2">
    <location>
        <begin position="351"/>
        <end position="369"/>
    </location>
</feature>
<evidence type="ECO:0000256" key="1">
    <source>
        <dbReference type="SAM" id="Coils"/>
    </source>
</evidence>